<accession>A0ABN7PFN2</accession>
<evidence type="ECO:0000313" key="3">
    <source>
        <dbReference type="Proteomes" id="UP001153148"/>
    </source>
</evidence>
<sequence length="80" mass="8772">MGRGRRFEKLEDAPVGQSESELAEDEEQFGFKIMFQWDGESQLHLGGRVPGEYGAVDEGPGMRQLRLHEADGCGASETTG</sequence>
<organism evidence="2 3">
    <name type="scientific">Timema podura</name>
    <name type="common">Walking stick</name>
    <dbReference type="NCBI Taxonomy" id="61482"/>
    <lineage>
        <taxon>Eukaryota</taxon>
        <taxon>Metazoa</taxon>
        <taxon>Ecdysozoa</taxon>
        <taxon>Arthropoda</taxon>
        <taxon>Hexapoda</taxon>
        <taxon>Insecta</taxon>
        <taxon>Pterygota</taxon>
        <taxon>Neoptera</taxon>
        <taxon>Polyneoptera</taxon>
        <taxon>Phasmatodea</taxon>
        <taxon>Timematodea</taxon>
        <taxon>Timematoidea</taxon>
        <taxon>Timematidae</taxon>
        <taxon>Timema</taxon>
    </lineage>
</organism>
<gene>
    <name evidence="2" type="ORF">TPAB3V08_LOCUS11868</name>
</gene>
<feature type="compositionally biased region" description="Basic and acidic residues" evidence="1">
    <location>
        <begin position="1"/>
        <end position="12"/>
    </location>
</feature>
<dbReference type="Proteomes" id="UP001153148">
    <property type="component" value="Unassembled WGS sequence"/>
</dbReference>
<evidence type="ECO:0000256" key="1">
    <source>
        <dbReference type="SAM" id="MobiDB-lite"/>
    </source>
</evidence>
<keyword evidence="3" id="KW-1185">Reference proteome</keyword>
<evidence type="ECO:0000313" key="2">
    <source>
        <dbReference type="EMBL" id="CAG2064924.1"/>
    </source>
</evidence>
<proteinExistence type="predicted"/>
<dbReference type="EMBL" id="CAJPIN010038094">
    <property type="protein sequence ID" value="CAG2064924.1"/>
    <property type="molecule type" value="Genomic_DNA"/>
</dbReference>
<reference evidence="2" key="1">
    <citation type="submission" date="2021-03" db="EMBL/GenBank/DDBJ databases">
        <authorList>
            <person name="Tran Van P."/>
        </authorList>
    </citation>
    <scope>NUCLEOTIDE SEQUENCE</scope>
</reference>
<name>A0ABN7PFN2_TIMPD</name>
<feature type="region of interest" description="Disordered" evidence="1">
    <location>
        <begin position="1"/>
        <end position="24"/>
    </location>
</feature>
<comment type="caution">
    <text evidence="2">The sequence shown here is derived from an EMBL/GenBank/DDBJ whole genome shotgun (WGS) entry which is preliminary data.</text>
</comment>
<protein>
    <submittedName>
        <fullName evidence="2">Uncharacterized protein</fullName>
    </submittedName>
</protein>